<evidence type="ECO:0000313" key="3">
    <source>
        <dbReference type="Proteomes" id="UP000295066"/>
    </source>
</evidence>
<comment type="caution">
    <text evidence="2">The sequence shown here is derived from an EMBL/GenBank/DDBJ whole genome shotgun (WGS) entry which is preliminary data.</text>
</comment>
<dbReference type="AlphaFoldDB" id="A0A4R8MGG3"/>
<protein>
    <recommendedName>
        <fullName evidence="4">DUF501 family protein</fullName>
    </recommendedName>
</protein>
<keyword evidence="3" id="KW-1185">Reference proteome</keyword>
<dbReference type="PANTHER" id="PTHR37163:SF1">
    <property type="entry name" value="DUF501 DOMAIN-CONTAINING PROTEIN"/>
    <property type="match status" value="1"/>
</dbReference>
<name>A0A4R8MGG3_9BACT</name>
<dbReference type="OrthoDB" id="13546at2"/>
<dbReference type="Proteomes" id="UP000295066">
    <property type="component" value="Unassembled WGS sequence"/>
</dbReference>
<gene>
    <name evidence="2" type="ORF">C8D99_101230</name>
</gene>
<evidence type="ECO:0000313" key="2">
    <source>
        <dbReference type="EMBL" id="TDY65083.1"/>
    </source>
</evidence>
<dbReference type="InterPro" id="IPR007511">
    <property type="entry name" value="DUF501"/>
</dbReference>
<accession>A0A4R8MGG3</accession>
<organism evidence="2 3">
    <name type="scientific">Aminivibrio pyruvatiphilus</name>
    <dbReference type="NCBI Taxonomy" id="1005740"/>
    <lineage>
        <taxon>Bacteria</taxon>
        <taxon>Thermotogati</taxon>
        <taxon>Synergistota</taxon>
        <taxon>Synergistia</taxon>
        <taxon>Synergistales</taxon>
        <taxon>Aminobacteriaceae</taxon>
        <taxon>Aminivibrio</taxon>
    </lineage>
</organism>
<reference evidence="2 3" key="1">
    <citation type="submission" date="2019-03" db="EMBL/GenBank/DDBJ databases">
        <title>Genomic Encyclopedia of Type Strains, Phase IV (KMG-IV): sequencing the most valuable type-strain genomes for metagenomic binning, comparative biology and taxonomic classification.</title>
        <authorList>
            <person name="Goeker M."/>
        </authorList>
    </citation>
    <scope>NUCLEOTIDE SEQUENCE [LARGE SCALE GENOMIC DNA]</scope>
    <source>
        <strain evidence="2 3">DSM 25964</strain>
    </source>
</reference>
<dbReference type="PANTHER" id="PTHR37163">
    <property type="entry name" value="CONSERVED PROTEIN"/>
    <property type="match status" value="1"/>
</dbReference>
<proteinExistence type="predicted"/>
<evidence type="ECO:0008006" key="4">
    <source>
        <dbReference type="Google" id="ProtNLM"/>
    </source>
</evidence>
<dbReference type="Pfam" id="PF04417">
    <property type="entry name" value="DUF501"/>
    <property type="match status" value="1"/>
</dbReference>
<feature type="region of interest" description="Disordered" evidence="1">
    <location>
        <begin position="1"/>
        <end position="22"/>
    </location>
</feature>
<sequence length="203" mass="22587">MNRLNGKLSGGRIRPRSFFEPPRAEDLPTVSLQMKGRKFDPGMVIGTARRCVFGLPSVIVCSPLRDGKPFPTTFWLTCPHLVKLCGALESEGAVAELERRRMERPDLWTEYNLFHARLRLLLVQPAAARFLRKYRRGVWDTLRRGGAGGIDYLSRARGGAKCLHLQAASWLALGFHPAGEFLHKALVPLHCAAPAASGCVRRC</sequence>
<dbReference type="EMBL" id="SORI01000001">
    <property type="protein sequence ID" value="TDY65083.1"/>
    <property type="molecule type" value="Genomic_DNA"/>
</dbReference>
<evidence type="ECO:0000256" key="1">
    <source>
        <dbReference type="SAM" id="MobiDB-lite"/>
    </source>
</evidence>